<name>A0AA90F095_9BACI</name>
<dbReference type="AlphaFoldDB" id="A0AA90F095"/>
<organism evidence="2 3">
    <name type="scientific">Bacillus haynesii</name>
    <dbReference type="NCBI Taxonomy" id="1925021"/>
    <lineage>
        <taxon>Bacteria</taxon>
        <taxon>Bacillati</taxon>
        <taxon>Bacillota</taxon>
        <taxon>Bacilli</taxon>
        <taxon>Bacillales</taxon>
        <taxon>Bacillaceae</taxon>
        <taxon>Bacillus</taxon>
    </lineage>
</organism>
<keyword evidence="1" id="KW-1133">Transmembrane helix</keyword>
<evidence type="ECO:0000313" key="3">
    <source>
        <dbReference type="Proteomes" id="UP001066455"/>
    </source>
</evidence>
<protein>
    <submittedName>
        <fullName evidence="2">Uncharacterized protein</fullName>
    </submittedName>
</protein>
<feature type="transmembrane region" description="Helical" evidence="1">
    <location>
        <begin position="119"/>
        <end position="143"/>
    </location>
</feature>
<reference evidence="2" key="1">
    <citation type="submission" date="2022-02" db="EMBL/GenBank/DDBJ databases">
        <title>Crop Bioprotection Bacillus Genome Sequencing.</title>
        <authorList>
            <person name="Dunlap C."/>
        </authorList>
    </citation>
    <scope>NUCLEOTIDE SEQUENCE</scope>
    <source>
        <strain evidence="2">T20C14</strain>
    </source>
</reference>
<dbReference type="RefSeq" id="WP_268301441.1">
    <property type="nucleotide sequence ID" value="NZ_JALAJI010000005.1"/>
</dbReference>
<comment type="caution">
    <text evidence="2">The sequence shown here is derived from an EMBL/GenBank/DDBJ whole genome shotgun (WGS) entry which is preliminary data.</text>
</comment>
<feature type="transmembrane region" description="Helical" evidence="1">
    <location>
        <begin position="90"/>
        <end position="107"/>
    </location>
</feature>
<feature type="transmembrane region" description="Helical" evidence="1">
    <location>
        <begin position="59"/>
        <end position="78"/>
    </location>
</feature>
<sequence length="256" mass="29672">MLKLKGNPKYRNLPSRIITHLASESCDKDAKLNMLWMILFTDLMCGVLIIAIGETFFTAISLPFMTGINIWTVIVLFLKQSDRNDLHFTIYMGAAGAVCSFCYFVLSQELVYVLLGYDLVFIITSAFVYVIVILSMVLHYLIIFPNYKKKTDSTTLVNCLCLFGIVAYIAAFFFLHFFEGGATYFMSYTFLAFTFFFSFMGVKFIHKFFFIKANQDLIDRRFKKGTYSPRPKIMTTEQNNRRNTNMIDLRKKTDRS</sequence>
<dbReference type="Proteomes" id="UP001066455">
    <property type="component" value="Unassembled WGS sequence"/>
</dbReference>
<evidence type="ECO:0000313" key="2">
    <source>
        <dbReference type="EMBL" id="MCY9281418.1"/>
    </source>
</evidence>
<feature type="transmembrane region" description="Helical" evidence="1">
    <location>
        <begin position="184"/>
        <end position="205"/>
    </location>
</feature>
<keyword evidence="1" id="KW-0472">Membrane</keyword>
<proteinExistence type="predicted"/>
<evidence type="ECO:0000256" key="1">
    <source>
        <dbReference type="SAM" id="Phobius"/>
    </source>
</evidence>
<feature type="transmembrane region" description="Helical" evidence="1">
    <location>
        <begin position="34"/>
        <end position="53"/>
    </location>
</feature>
<keyword evidence="1" id="KW-0812">Transmembrane</keyword>
<feature type="transmembrane region" description="Helical" evidence="1">
    <location>
        <begin position="155"/>
        <end position="178"/>
    </location>
</feature>
<accession>A0AA90F095</accession>
<gene>
    <name evidence="2" type="ORF">MOE73_15235</name>
</gene>
<dbReference type="EMBL" id="JALAXI010000013">
    <property type="protein sequence ID" value="MCY9281418.1"/>
    <property type="molecule type" value="Genomic_DNA"/>
</dbReference>